<accession>C4J4U4</accession>
<protein>
    <submittedName>
        <fullName evidence="2">Uncharacterized protein</fullName>
    </submittedName>
</protein>
<evidence type="ECO:0000256" key="1">
    <source>
        <dbReference type="SAM" id="MobiDB-lite"/>
    </source>
</evidence>
<name>C4J4U4_MAIZE</name>
<feature type="compositionally biased region" description="Basic residues" evidence="1">
    <location>
        <begin position="1"/>
        <end position="12"/>
    </location>
</feature>
<feature type="compositionally biased region" description="Polar residues" evidence="1">
    <location>
        <begin position="59"/>
        <end position="72"/>
    </location>
</feature>
<reference evidence="2" key="1">
    <citation type="journal article" date="2009" name="PLoS Genet.">
        <title>Sequencing, mapping, and analysis of 27,455 maize full-length cDNAs.</title>
        <authorList>
            <person name="Soderlund C."/>
            <person name="Descour A."/>
            <person name="Kudrna D."/>
            <person name="Bomhoff M."/>
            <person name="Boyd L."/>
            <person name="Currie J."/>
            <person name="Angelova A."/>
            <person name="Collura K."/>
            <person name="Wissotski M."/>
            <person name="Ashley E."/>
            <person name="Morrow D."/>
            <person name="Fernandes J."/>
            <person name="Walbot V."/>
            <person name="Yu Y."/>
        </authorList>
    </citation>
    <scope>NUCLEOTIDE SEQUENCE</scope>
    <source>
        <strain evidence="2">B73</strain>
    </source>
</reference>
<feature type="compositionally biased region" description="Polar residues" evidence="1">
    <location>
        <begin position="20"/>
        <end position="29"/>
    </location>
</feature>
<dbReference type="EMBL" id="BT085841">
    <property type="protein sequence ID" value="ACR36194.1"/>
    <property type="molecule type" value="mRNA"/>
</dbReference>
<dbReference type="AlphaFoldDB" id="C4J4U4"/>
<evidence type="ECO:0000313" key="2">
    <source>
        <dbReference type="EMBL" id="ACR36194.1"/>
    </source>
</evidence>
<feature type="region of interest" description="Disordered" evidence="1">
    <location>
        <begin position="1"/>
        <end position="30"/>
    </location>
</feature>
<feature type="region of interest" description="Disordered" evidence="1">
    <location>
        <begin position="45"/>
        <end position="72"/>
    </location>
</feature>
<organism evidence="2">
    <name type="scientific">Zea mays</name>
    <name type="common">Maize</name>
    <dbReference type="NCBI Taxonomy" id="4577"/>
    <lineage>
        <taxon>Eukaryota</taxon>
        <taxon>Viridiplantae</taxon>
        <taxon>Streptophyta</taxon>
        <taxon>Embryophyta</taxon>
        <taxon>Tracheophyta</taxon>
        <taxon>Spermatophyta</taxon>
        <taxon>Magnoliopsida</taxon>
        <taxon>Liliopsida</taxon>
        <taxon>Poales</taxon>
        <taxon>Poaceae</taxon>
        <taxon>PACMAD clade</taxon>
        <taxon>Panicoideae</taxon>
        <taxon>Andropogonodae</taxon>
        <taxon>Andropogoneae</taxon>
        <taxon>Tripsacinae</taxon>
        <taxon>Zea</taxon>
    </lineage>
</organism>
<proteinExistence type="evidence at transcript level"/>
<sequence length="72" mass="8049">MSASRRSARRRCSSAIRDSGQITPWQSIETMGRPRTIMRLVRSWRASPSGRRSGRAEANPSTFRSTPAPTLC</sequence>